<feature type="transmembrane region" description="Helical" evidence="1">
    <location>
        <begin position="173"/>
        <end position="197"/>
    </location>
</feature>
<evidence type="ECO:0000313" key="3">
    <source>
        <dbReference type="Proteomes" id="UP001344447"/>
    </source>
</evidence>
<feature type="transmembrane region" description="Helical" evidence="1">
    <location>
        <begin position="20"/>
        <end position="41"/>
    </location>
</feature>
<keyword evidence="1" id="KW-1133">Transmembrane helix</keyword>
<feature type="transmembrane region" description="Helical" evidence="1">
    <location>
        <begin position="233"/>
        <end position="254"/>
    </location>
</feature>
<protein>
    <recommendedName>
        <fullName evidence="4">Transmembrane protein</fullName>
    </recommendedName>
</protein>
<feature type="transmembrane region" description="Helical" evidence="1">
    <location>
        <begin position="131"/>
        <end position="152"/>
    </location>
</feature>
<evidence type="ECO:0008006" key="4">
    <source>
        <dbReference type="Google" id="ProtNLM"/>
    </source>
</evidence>
<dbReference type="Proteomes" id="UP001344447">
    <property type="component" value="Unassembled WGS sequence"/>
</dbReference>
<dbReference type="EMBL" id="JAVFKY010000003">
    <property type="protein sequence ID" value="KAK5578412.1"/>
    <property type="molecule type" value="Genomic_DNA"/>
</dbReference>
<name>A0AAN7TYB1_9MYCE</name>
<reference evidence="2 3" key="1">
    <citation type="submission" date="2023-11" db="EMBL/GenBank/DDBJ databases">
        <title>Dfirmibasis_genome.</title>
        <authorList>
            <person name="Edelbroek B."/>
            <person name="Kjellin J."/>
            <person name="Jerlstrom-Hultqvist J."/>
            <person name="Soderbom F."/>
        </authorList>
    </citation>
    <scope>NUCLEOTIDE SEQUENCE [LARGE SCALE GENOMIC DNA]</scope>
    <source>
        <strain evidence="2 3">TNS-C-14</strain>
    </source>
</reference>
<comment type="caution">
    <text evidence="2">The sequence shown here is derived from an EMBL/GenBank/DDBJ whole genome shotgun (WGS) entry which is preliminary data.</text>
</comment>
<organism evidence="2 3">
    <name type="scientific">Dictyostelium firmibasis</name>
    <dbReference type="NCBI Taxonomy" id="79012"/>
    <lineage>
        <taxon>Eukaryota</taxon>
        <taxon>Amoebozoa</taxon>
        <taxon>Evosea</taxon>
        <taxon>Eumycetozoa</taxon>
        <taxon>Dictyostelia</taxon>
        <taxon>Dictyosteliales</taxon>
        <taxon>Dictyosteliaceae</taxon>
        <taxon>Dictyostelium</taxon>
    </lineage>
</organism>
<evidence type="ECO:0000256" key="1">
    <source>
        <dbReference type="SAM" id="Phobius"/>
    </source>
</evidence>
<sequence>MYTYANIIRRGKNSAKPHRVLGLLGILIFSIVSILSIIPIANDEIWVTLKLKQGDNKIYKEIPNLDIEYSLKNIVYKSDSNISVTVYNEESQPIEYKFPIECSYNQTYNKDNYNICSEIDLKEPLGVIDTVILMNSAVTVCSIGFIMVQLIIEYKILKQLEFQHKKHFKIWAIAFRLSFIIPCLFSIISMSVFLSSFPSTVSLKYPKFNNVLQSGLSDTNNAWSHNEGLITNLFTMLLSVFGSILFLLSFYFYYKKLKRNCYYTNIDGDGYSLLYV</sequence>
<accession>A0AAN7TYB1</accession>
<gene>
    <name evidence="2" type="ORF">RB653_008083</name>
</gene>
<proteinExistence type="predicted"/>
<keyword evidence="1" id="KW-0472">Membrane</keyword>
<evidence type="ECO:0000313" key="2">
    <source>
        <dbReference type="EMBL" id="KAK5578412.1"/>
    </source>
</evidence>
<keyword evidence="1" id="KW-0812">Transmembrane</keyword>
<keyword evidence="3" id="KW-1185">Reference proteome</keyword>
<dbReference type="AlphaFoldDB" id="A0AAN7TYB1"/>